<name>A0ABN9BHL4_9NEOB</name>
<keyword evidence="2" id="KW-1185">Reference proteome</keyword>
<proteinExistence type="predicted"/>
<organism evidence="1 2">
    <name type="scientific">Staurois parvus</name>
    <dbReference type="NCBI Taxonomy" id="386267"/>
    <lineage>
        <taxon>Eukaryota</taxon>
        <taxon>Metazoa</taxon>
        <taxon>Chordata</taxon>
        <taxon>Craniata</taxon>
        <taxon>Vertebrata</taxon>
        <taxon>Euteleostomi</taxon>
        <taxon>Amphibia</taxon>
        <taxon>Batrachia</taxon>
        <taxon>Anura</taxon>
        <taxon>Neobatrachia</taxon>
        <taxon>Ranoidea</taxon>
        <taxon>Ranidae</taxon>
        <taxon>Staurois</taxon>
    </lineage>
</organism>
<dbReference type="Proteomes" id="UP001162483">
    <property type="component" value="Unassembled WGS sequence"/>
</dbReference>
<reference evidence="1" key="1">
    <citation type="submission" date="2023-05" db="EMBL/GenBank/DDBJ databases">
        <authorList>
            <person name="Stuckert A."/>
        </authorList>
    </citation>
    <scope>NUCLEOTIDE SEQUENCE</scope>
</reference>
<comment type="caution">
    <text evidence="1">The sequence shown here is derived from an EMBL/GenBank/DDBJ whole genome shotgun (WGS) entry which is preliminary data.</text>
</comment>
<protein>
    <submittedName>
        <fullName evidence="1">Uncharacterized protein</fullName>
    </submittedName>
</protein>
<feature type="non-terminal residue" evidence="1">
    <location>
        <position position="1"/>
    </location>
</feature>
<sequence length="62" mass="6811">FCISGEQDCLVYQQSSSLSVWAHCCGWLSRAMQSSVLTVNHTPPPPIKTLPSHSYPLIAPHC</sequence>
<accession>A0ABN9BHL4</accession>
<gene>
    <name evidence="1" type="ORF">SPARVUS_LOCUS2933176</name>
</gene>
<evidence type="ECO:0000313" key="2">
    <source>
        <dbReference type="Proteomes" id="UP001162483"/>
    </source>
</evidence>
<evidence type="ECO:0000313" key="1">
    <source>
        <dbReference type="EMBL" id="CAI9547115.1"/>
    </source>
</evidence>
<dbReference type="EMBL" id="CATNWA010004131">
    <property type="protein sequence ID" value="CAI9547115.1"/>
    <property type="molecule type" value="Genomic_DNA"/>
</dbReference>